<keyword evidence="9" id="KW-1185">Reference proteome</keyword>
<dbReference type="GO" id="GO:0042273">
    <property type="term" value="P:ribosomal large subunit biogenesis"/>
    <property type="evidence" value="ECO:0007669"/>
    <property type="project" value="TreeGrafter"/>
</dbReference>
<dbReference type="Pfam" id="PF15459">
    <property type="entry name" value="RRP14"/>
    <property type="match status" value="1"/>
</dbReference>
<feature type="domain" description="Ribosomal RNA-processing protein 14/surfeit locus protein 6 C-terminal" evidence="5">
    <location>
        <begin position="208"/>
        <end position="454"/>
    </location>
</feature>
<dbReference type="Pfam" id="PF04935">
    <property type="entry name" value="SURF6"/>
    <property type="match status" value="1"/>
</dbReference>
<feature type="compositionally biased region" description="Basic and acidic residues" evidence="4">
    <location>
        <begin position="58"/>
        <end position="85"/>
    </location>
</feature>
<keyword evidence="3" id="KW-0539">Nucleus</keyword>
<gene>
    <name evidence="7" type="ORF">MVLG_00550</name>
</gene>
<dbReference type="GO" id="GO:0042274">
    <property type="term" value="P:ribosomal small subunit biogenesis"/>
    <property type="evidence" value="ECO:0007669"/>
    <property type="project" value="TreeGrafter"/>
</dbReference>
<reference evidence="9" key="1">
    <citation type="submission" date="2010-11" db="EMBL/GenBank/DDBJ databases">
        <title>The genome sequence of Microbotryum violaceum strain p1A1 Lamole.</title>
        <authorList>
            <person name="Cuomo C."/>
            <person name="Perlin M."/>
            <person name="Young S.K."/>
            <person name="Zeng Q."/>
            <person name="Gargeya S."/>
            <person name="Alvarado L."/>
            <person name="Berlin A."/>
            <person name="Chapman S.B."/>
            <person name="Chen Z."/>
            <person name="Freedman E."/>
            <person name="Gellesch M."/>
            <person name="Goldberg J."/>
            <person name="Griggs A."/>
            <person name="Gujja S."/>
            <person name="Heilman E."/>
            <person name="Heiman D."/>
            <person name="Howarth C."/>
            <person name="Mehta T."/>
            <person name="Neiman D."/>
            <person name="Pearson M."/>
            <person name="Roberts A."/>
            <person name="Saif S."/>
            <person name="Shea T."/>
            <person name="Shenoy N."/>
            <person name="Sisk P."/>
            <person name="Stolte C."/>
            <person name="Sykes S."/>
            <person name="White J."/>
            <person name="Yandava C."/>
            <person name="Haas B."/>
            <person name="Nusbaum C."/>
            <person name="Birren B."/>
        </authorList>
    </citation>
    <scope>NUCLEOTIDE SEQUENCE [LARGE SCALE GENOMIC DNA]</scope>
    <source>
        <strain evidence="9">p1A1 Lamole</strain>
    </source>
</reference>
<reference evidence="7 9" key="3">
    <citation type="journal article" date="2015" name="BMC Genomics">
        <title>Sex and parasites: genomic and transcriptomic analysis of Microbotryum lychnidis-dioicae, the biotrophic and plant-castrating anther smut fungus.</title>
        <authorList>
            <person name="Perlin M.H."/>
            <person name="Amselem J."/>
            <person name="Fontanillas E."/>
            <person name="Toh S.S."/>
            <person name="Chen Z."/>
            <person name="Goldberg J."/>
            <person name="Duplessis S."/>
            <person name="Henrissat B."/>
            <person name="Young S."/>
            <person name="Zeng Q."/>
            <person name="Aguileta G."/>
            <person name="Petit E."/>
            <person name="Badouin H."/>
            <person name="Andrews J."/>
            <person name="Razeeq D."/>
            <person name="Gabaldon T."/>
            <person name="Quesneville H."/>
            <person name="Giraud T."/>
            <person name="Hood M.E."/>
            <person name="Schultz D.J."/>
            <person name="Cuomo C.A."/>
        </authorList>
    </citation>
    <scope>NUCLEOTIDE SEQUENCE [LARGE SCALE GENOMIC DNA]</scope>
    <source>
        <strain evidence="7">P1A1 Lamole</strain>
        <strain evidence="9">p1A1 Lamole</strain>
    </source>
</reference>
<dbReference type="InterPro" id="IPR029190">
    <property type="entry name" value="Rrp14/SURF6_C"/>
</dbReference>
<dbReference type="GO" id="GO:0005730">
    <property type="term" value="C:nucleolus"/>
    <property type="evidence" value="ECO:0007669"/>
    <property type="project" value="TreeGrafter"/>
</dbReference>
<feature type="compositionally biased region" description="Basic and acidic residues" evidence="4">
    <location>
        <begin position="167"/>
        <end position="176"/>
    </location>
</feature>
<dbReference type="EMBL" id="GL541645">
    <property type="protein sequence ID" value="KDE09229.1"/>
    <property type="molecule type" value="Genomic_DNA"/>
</dbReference>
<feature type="region of interest" description="Disordered" evidence="4">
    <location>
        <begin position="45"/>
        <end position="302"/>
    </location>
</feature>
<dbReference type="InterPro" id="IPR029188">
    <property type="entry name" value="Rrp14_N"/>
</dbReference>
<dbReference type="InterPro" id="IPR007019">
    <property type="entry name" value="SURF6"/>
</dbReference>
<evidence type="ECO:0000256" key="3">
    <source>
        <dbReference type="ARBA" id="ARBA00023242"/>
    </source>
</evidence>
<organism evidence="7">
    <name type="scientific">Microbotryum lychnidis-dioicae (strain p1A1 Lamole / MvSl-1064)</name>
    <name type="common">Anther smut fungus</name>
    <dbReference type="NCBI Taxonomy" id="683840"/>
    <lineage>
        <taxon>Eukaryota</taxon>
        <taxon>Fungi</taxon>
        <taxon>Dikarya</taxon>
        <taxon>Basidiomycota</taxon>
        <taxon>Pucciniomycotina</taxon>
        <taxon>Microbotryomycetes</taxon>
        <taxon>Microbotryales</taxon>
        <taxon>Microbotryaceae</taxon>
        <taxon>Microbotryum</taxon>
    </lineage>
</organism>
<feature type="compositionally biased region" description="Acidic residues" evidence="4">
    <location>
        <begin position="137"/>
        <end position="149"/>
    </location>
</feature>
<feature type="compositionally biased region" description="Acidic residues" evidence="4">
    <location>
        <begin position="106"/>
        <end position="129"/>
    </location>
</feature>
<reference evidence="7" key="2">
    <citation type="submission" date="2010-11" db="EMBL/GenBank/DDBJ databases">
        <authorList>
            <consortium name="The Broad Institute Genome Sequencing Platform"/>
            <person name="Earl A."/>
            <person name="Ward D."/>
            <person name="Feldgarden M."/>
            <person name="Gevers D."/>
            <person name="Butler R."/>
            <person name="Young S.K."/>
            <person name="Zeng Q."/>
            <person name="Gargeya S."/>
            <person name="Fitzgerald M."/>
            <person name="Haas B."/>
            <person name="Abouelleil A."/>
            <person name="Alvarado L."/>
            <person name="Arachchi H.M."/>
            <person name="Berlin A."/>
            <person name="Brown A."/>
            <person name="Chapman S.B."/>
            <person name="Chen Z."/>
            <person name="Dunbar C."/>
            <person name="Freedman E."/>
            <person name="Gearin G."/>
            <person name="Gellesch M."/>
            <person name="Goldberg J."/>
            <person name="Griggs A."/>
            <person name="Gujja S."/>
            <person name="Heilman E."/>
            <person name="Heiman D."/>
            <person name="Howarth C."/>
            <person name="Larson L."/>
            <person name="Lui A."/>
            <person name="MacDonald P.J.P."/>
            <person name="Mehta T."/>
            <person name="Montmayeur A."/>
            <person name="Murphy C."/>
            <person name="Neiman D."/>
            <person name="Pearson M."/>
            <person name="Priest M."/>
            <person name="Roberts A."/>
            <person name="Saif S."/>
            <person name="Shea T."/>
            <person name="Shenoy N."/>
            <person name="Sisk P."/>
            <person name="Stolte C."/>
            <person name="Sykes S."/>
            <person name="White J."/>
            <person name="Yandava C."/>
            <person name="Wortman J."/>
            <person name="Nusbaum C."/>
            <person name="Birren B."/>
        </authorList>
    </citation>
    <scope>NUCLEOTIDE SEQUENCE</scope>
    <source>
        <strain evidence="7">P1A1 Lamole</strain>
    </source>
</reference>
<evidence type="ECO:0008006" key="10">
    <source>
        <dbReference type="Google" id="ProtNLM"/>
    </source>
</evidence>
<evidence type="ECO:0000313" key="8">
    <source>
        <dbReference type="EnsemblFungi" id="MVLG_00550T0"/>
    </source>
</evidence>
<feature type="compositionally biased region" description="Basic and acidic residues" evidence="4">
    <location>
        <begin position="202"/>
        <end position="222"/>
    </location>
</feature>
<feature type="compositionally biased region" description="Basic residues" evidence="4">
    <location>
        <begin position="465"/>
        <end position="475"/>
    </location>
</feature>
<dbReference type="HOGENOM" id="CLU_029148_1_0_1"/>
<reference evidence="8" key="4">
    <citation type="submission" date="2015-06" db="UniProtKB">
        <authorList>
            <consortium name="EnsemblFungi"/>
        </authorList>
    </citation>
    <scope>IDENTIFICATION</scope>
</reference>
<comment type="similarity">
    <text evidence="2">Belongs to the SURF6 family.</text>
</comment>
<dbReference type="AlphaFoldDB" id="U5GZE7"/>
<dbReference type="GO" id="GO:0003723">
    <property type="term" value="F:RNA binding"/>
    <property type="evidence" value="ECO:0007669"/>
    <property type="project" value="TreeGrafter"/>
</dbReference>
<dbReference type="OMA" id="QKKRTDN"/>
<evidence type="ECO:0000259" key="5">
    <source>
        <dbReference type="Pfam" id="PF04935"/>
    </source>
</evidence>
<evidence type="ECO:0000313" key="9">
    <source>
        <dbReference type="Proteomes" id="UP000017200"/>
    </source>
</evidence>
<dbReference type="Proteomes" id="UP000017200">
    <property type="component" value="Unassembled WGS sequence"/>
</dbReference>
<comment type="subcellular location">
    <subcellularLocation>
        <location evidence="1">Nucleus</location>
    </subcellularLocation>
</comment>
<feature type="region of interest" description="Disordered" evidence="4">
    <location>
        <begin position="369"/>
        <end position="492"/>
    </location>
</feature>
<evidence type="ECO:0000256" key="2">
    <source>
        <dbReference type="ARBA" id="ARBA00005904"/>
    </source>
</evidence>
<evidence type="ECO:0000313" key="7">
    <source>
        <dbReference type="EMBL" id="KDE09229.1"/>
    </source>
</evidence>
<protein>
    <recommendedName>
        <fullName evidence="10">Ribosomal RNA-processing protein 14/surfeit locus protein 6 C-terminal domain-containing protein</fullName>
    </recommendedName>
</protein>
<dbReference type="OrthoDB" id="444809at2759"/>
<sequence length="492" mass="54757">MSIGSPFTADAIKASLKAHNDSFDQLLRHIPAQYYFLNNDQIPNHEKLSKSQKQALKKQAEKPQAKQAKADKRKEDRIARYDPNEPHTIPEILSMKANKRAKTNDSDSEASDDGETGDETEEEWQDAEDSSNHTDFNDSDTDDGMEDEVPSLAPRDPSAPVPTVSALREKLQKRIGEIQAMKRSKAGSSSAKEAGGVEDAEVQVKSKDDLLEERRRRGALRDNRRKKRKEERKQQMQSGEAAQKRKKHERGTSNGRKGGGKANAPGRVEEQEQDEDARTAKKGKTSSQALVASTSSAIERPPADAFTFSNLDFTNSQLAVAQATTMAGSTSSKVHKLSSSKKNRHDLPKDAKTALAILEKRKEKLATLTEEQREKVQEKETWEKAGLRAEGEKIRDDEKRLKKMAKRQERQKGKSAKAWAERKETVKDGIAAKVAKRNMNLAAREKQRKDKKMGIKSRSGTAPTRKTKSKSHAGRNKTGGGRPGFEGKGKKK</sequence>
<name>U5GZE7_USTV1</name>
<dbReference type="EnsemblFungi" id="MVLG_00550T0">
    <property type="protein sequence ID" value="MVLG_00550T0"/>
    <property type="gene ID" value="MVLG_00550"/>
</dbReference>
<dbReference type="PANTHER" id="PTHR14369">
    <property type="entry name" value="SURFEIT LOCUS PROTEIN 6"/>
    <property type="match status" value="1"/>
</dbReference>
<evidence type="ECO:0000256" key="4">
    <source>
        <dbReference type="SAM" id="MobiDB-lite"/>
    </source>
</evidence>
<dbReference type="STRING" id="683840.U5GZE7"/>
<feature type="compositionally biased region" description="Basic residues" evidence="4">
    <location>
        <begin position="333"/>
        <end position="344"/>
    </location>
</feature>
<feature type="compositionally biased region" description="Polar residues" evidence="4">
    <location>
        <begin position="285"/>
        <end position="297"/>
    </location>
</feature>
<feature type="region of interest" description="Disordered" evidence="4">
    <location>
        <begin position="323"/>
        <end position="351"/>
    </location>
</feature>
<dbReference type="EMBL" id="AEIJ01000046">
    <property type="status" value="NOT_ANNOTATED_CDS"/>
    <property type="molecule type" value="Genomic_DNA"/>
</dbReference>
<proteinExistence type="inferred from homology"/>
<dbReference type="PANTHER" id="PTHR14369:SF0">
    <property type="entry name" value="SURFEIT LOCUS PROTEIN 6"/>
    <property type="match status" value="1"/>
</dbReference>
<dbReference type="GO" id="GO:0003677">
    <property type="term" value="F:DNA binding"/>
    <property type="evidence" value="ECO:0007669"/>
    <property type="project" value="TreeGrafter"/>
</dbReference>
<accession>U5GZE7</accession>
<feature type="domain" description="Ribosomal RNA-processing protein 14 N-terminal" evidence="6">
    <location>
        <begin position="15"/>
        <end position="72"/>
    </location>
</feature>
<feature type="compositionally biased region" description="Basic and acidic residues" evidence="4">
    <location>
        <begin position="369"/>
        <end position="412"/>
    </location>
</feature>
<evidence type="ECO:0000259" key="6">
    <source>
        <dbReference type="Pfam" id="PF15459"/>
    </source>
</evidence>
<evidence type="ECO:0000256" key="1">
    <source>
        <dbReference type="ARBA" id="ARBA00004123"/>
    </source>
</evidence>
<dbReference type="InParanoid" id="U5GZE7"/>